<accession>E6QPV3</accession>
<dbReference type="NCBIfam" id="TIGR00093">
    <property type="entry name" value="pseudouridine synthase"/>
    <property type="match status" value="1"/>
</dbReference>
<dbReference type="GO" id="GO:0006364">
    <property type="term" value="P:rRNA processing"/>
    <property type="evidence" value="ECO:0007669"/>
    <property type="project" value="UniProtKB-KW"/>
</dbReference>
<dbReference type="PROSITE" id="PS50889">
    <property type="entry name" value="S4"/>
    <property type="match status" value="1"/>
</dbReference>
<organism evidence="7">
    <name type="scientific">mine drainage metagenome</name>
    <dbReference type="NCBI Taxonomy" id="410659"/>
    <lineage>
        <taxon>unclassified sequences</taxon>
        <taxon>metagenomes</taxon>
        <taxon>ecological metagenomes</taxon>
    </lineage>
</organism>
<dbReference type="InterPro" id="IPR036986">
    <property type="entry name" value="S4_RNA-bd_sf"/>
</dbReference>
<dbReference type="PROSITE" id="PS01149">
    <property type="entry name" value="PSI_RSU"/>
    <property type="match status" value="1"/>
</dbReference>
<dbReference type="InterPro" id="IPR006145">
    <property type="entry name" value="PsdUridine_synth_RsuA/RluA"/>
</dbReference>
<keyword evidence="4" id="KW-0413">Isomerase</keyword>
<dbReference type="Pfam" id="PF01479">
    <property type="entry name" value="S4"/>
    <property type="match status" value="1"/>
</dbReference>
<dbReference type="FunFam" id="3.30.70.1560:FF:000001">
    <property type="entry name" value="Pseudouridine synthase"/>
    <property type="match status" value="1"/>
</dbReference>
<dbReference type="FunFam" id="3.10.290.10:FF:000003">
    <property type="entry name" value="Pseudouridine synthase"/>
    <property type="match status" value="1"/>
</dbReference>
<proteinExistence type="inferred from homology"/>
<dbReference type="InterPro" id="IPR002942">
    <property type="entry name" value="S4_RNA-bd"/>
</dbReference>
<dbReference type="CDD" id="cd00165">
    <property type="entry name" value="S4"/>
    <property type="match status" value="1"/>
</dbReference>
<dbReference type="FunFam" id="3.30.70.580:FF:000009">
    <property type="entry name" value="Pseudouridine synthase"/>
    <property type="match status" value="1"/>
</dbReference>
<dbReference type="EMBL" id="CABR01000022">
    <property type="protein sequence ID" value="CBI09274.1"/>
    <property type="molecule type" value="Genomic_DNA"/>
</dbReference>
<keyword evidence="2" id="KW-0698">rRNA processing</keyword>
<dbReference type="AlphaFoldDB" id="E6QPV3"/>
<dbReference type="PANTHER" id="PTHR47683:SF3">
    <property type="entry name" value="RIBOSOMAL LARGE SUBUNIT PSEUDOURIDINE SYNTHASE B"/>
    <property type="match status" value="1"/>
</dbReference>
<name>E6QPV3_9ZZZZ</name>
<dbReference type="GO" id="GO:0003723">
    <property type="term" value="F:RNA binding"/>
    <property type="evidence" value="ECO:0007669"/>
    <property type="project" value="UniProtKB-KW"/>
</dbReference>
<dbReference type="GO" id="GO:0001522">
    <property type="term" value="P:pseudouridine synthesis"/>
    <property type="evidence" value="ECO:0007669"/>
    <property type="project" value="InterPro"/>
</dbReference>
<dbReference type="InterPro" id="IPR042092">
    <property type="entry name" value="PsdUridine_s_RsuA/RluB/E/F_cat"/>
</dbReference>
<dbReference type="SUPFAM" id="SSF55174">
    <property type="entry name" value="Alpha-L RNA-binding motif"/>
    <property type="match status" value="1"/>
</dbReference>
<dbReference type="Gene3D" id="3.10.290.10">
    <property type="entry name" value="RNA-binding S4 domain"/>
    <property type="match status" value="1"/>
</dbReference>
<dbReference type="InterPro" id="IPR000748">
    <property type="entry name" value="PsdUridine_synth_RsuA/RluB/E/F"/>
</dbReference>
<keyword evidence="7" id="KW-0456">Lyase</keyword>
<dbReference type="Gene3D" id="3.30.70.1560">
    <property type="entry name" value="Alpha-L RNA-binding motif"/>
    <property type="match status" value="1"/>
</dbReference>
<evidence type="ECO:0000256" key="2">
    <source>
        <dbReference type="ARBA" id="ARBA00022552"/>
    </source>
</evidence>
<dbReference type="Pfam" id="PF00849">
    <property type="entry name" value="PseudoU_synth_2"/>
    <property type="match status" value="1"/>
</dbReference>
<evidence type="ECO:0000313" key="7">
    <source>
        <dbReference type="EMBL" id="CBI09274.1"/>
    </source>
</evidence>
<evidence type="ECO:0000256" key="1">
    <source>
        <dbReference type="ARBA" id="ARBA00008348"/>
    </source>
</evidence>
<protein>
    <recommendedName>
        <fullName evidence="6">RNA-binding S4 domain-containing protein</fullName>
    </recommendedName>
</protein>
<dbReference type="InterPro" id="IPR018496">
    <property type="entry name" value="PsdUridine_synth_RsuA/RluB_CS"/>
</dbReference>
<evidence type="ECO:0000256" key="4">
    <source>
        <dbReference type="ARBA" id="ARBA00023235"/>
    </source>
</evidence>
<dbReference type="InterPro" id="IPR020094">
    <property type="entry name" value="TruA/RsuA/RluB/E/F_N"/>
</dbReference>
<dbReference type="InterPro" id="IPR050343">
    <property type="entry name" value="RsuA_PseudoU_synthase"/>
</dbReference>
<reference evidence="7" key="1">
    <citation type="submission" date="2009-10" db="EMBL/GenBank/DDBJ databases">
        <title>Diversity of trophic interactions inside an arsenic-rich microbial ecosystem.</title>
        <authorList>
            <person name="Bertin P.N."/>
            <person name="Heinrich-Salmeron A."/>
            <person name="Pelletier E."/>
            <person name="Goulhen-Chollet F."/>
            <person name="Arsene-Ploetze F."/>
            <person name="Gallien S."/>
            <person name="Calteau A."/>
            <person name="Vallenet D."/>
            <person name="Casiot C."/>
            <person name="Chane-Woon-Ming B."/>
            <person name="Giloteaux L."/>
            <person name="Barakat M."/>
            <person name="Bonnefoy V."/>
            <person name="Bruneel O."/>
            <person name="Chandler M."/>
            <person name="Cleiss J."/>
            <person name="Duran R."/>
            <person name="Elbaz-Poulichet F."/>
            <person name="Fonknechten N."/>
            <person name="Lauga B."/>
            <person name="Mornico D."/>
            <person name="Ortet P."/>
            <person name="Schaeffer C."/>
            <person name="Siguier P."/>
            <person name="Alexander Thil Smith A."/>
            <person name="Van Dorsselaer A."/>
            <person name="Weissenbach J."/>
            <person name="Medigue C."/>
            <person name="Le Paslier D."/>
        </authorList>
    </citation>
    <scope>NUCLEOTIDE SEQUENCE</scope>
</reference>
<evidence type="ECO:0000256" key="5">
    <source>
        <dbReference type="SAM" id="MobiDB-lite"/>
    </source>
</evidence>
<dbReference type="InterPro" id="IPR020103">
    <property type="entry name" value="PsdUridine_synth_cat_dom_sf"/>
</dbReference>
<dbReference type="PANTHER" id="PTHR47683">
    <property type="entry name" value="PSEUDOURIDINE SYNTHASE FAMILY PROTEIN-RELATED"/>
    <property type="match status" value="1"/>
</dbReference>
<evidence type="ECO:0000259" key="6">
    <source>
        <dbReference type="SMART" id="SM00363"/>
    </source>
</evidence>
<comment type="similarity">
    <text evidence="1">Belongs to the pseudouridine synthase RsuA family.</text>
</comment>
<feature type="domain" description="RNA-binding S4" evidence="6">
    <location>
        <begin position="34"/>
        <end position="93"/>
    </location>
</feature>
<sequence length="290" mass="33122">MSAPHSRQPRSTRPPKSPDTPFSDDTETVDPASQKLQKVLAAAGFGSRREMEEWIGNGRVSVNGEVATLGTRITEEDRVLADRRPVRWPFGLALPRVLIYHKPEGEIVSRDDPGARQTVFDNLPRIKNGKWIAIGRLDFNTEGLLIFTSDGELANRLMHPSFAVEREYAVRIMGELTREHMQQLTSGIELDDGLARFERIMEEGGDNSNRWYRVVIREGRNREIRRMFAEVGMMVSRLIRVRFGVVNLPARVKRGKMMELDVKQIVTLLKWAGMPVPDVLPQTRPQDKRR</sequence>
<gene>
    <name evidence="7" type="ORF">CARN7_2948</name>
</gene>
<dbReference type="Gene3D" id="3.30.70.580">
    <property type="entry name" value="Pseudouridine synthase I, catalytic domain, N-terminal subdomain"/>
    <property type="match status" value="1"/>
</dbReference>
<dbReference type="GO" id="GO:0005829">
    <property type="term" value="C:cytosol"/>
    <property type="evidence" value="ECO:0007669"/>
    <property type="project" value="UniProtKB-ARBA"/>
</dbReference>
<dbReference type="GO" id="GO:0009982">
    <property type="term" value="F:pseudouridine synthase activity"/>
    <property type="evidence" value="ECO:0007669"/>
    <property type="project" value="InterPro"/>
</dbReference>
<keyword evidence="3" id="KW-0694">RNA-binding</keyword>
<comment type="caution">
    <text evidence="7">The sequence shown here is derived from an EMBL/GenBank/DDBJ whole genome shotgun (WGS) entry which is preliminary data.</text>
</comment>
<dbReference type="CDD" id="cd02556">
    <property type="entry name" value="PseudoU_synth_RluB"/>
    <property type="match status" value="1"/>
</dbReference>
<dbReference type="GO" id="GO:0016829">
    <property type="term" value="F:lyase activity"/>
    <property type="evidence" value="ECO:0007669"/>
    <property type="project" value="UniProtKB-KW"/>
</dbReference>
<feature type="region of interest" description="Disordered" evidence="5">
    <location>
        <begin position="1"/>
        <end position="32"/>
    </location>
</feature>
<evidence type="ECO:0000256" key="3">
    <source>
        <dbReference type="ARBA" id="ARBA00022884"/>
    </source>
</evidence>
<dbReference type="SMART" id="SM00363">
    <property type="entry name" value="S4"/>
    <property type="match status" value="1"/>
</dbReference>
<dbReference type="SUPFAM" id="SSF55120">
    <property type="entry name" value="Pseudouridine synthase"/>
    <property type="match status" value="1"/>
</dbReference>